<evidence type="ECO:0000256" key="2">
    <source>
        <dbReference type="ARBA" id="ARBA00022729"/>
    </source>
</evidence>
<dbReference type="InterPro" id="IPR024930">
    <property type="entry name" value="Skp_dom_sf"/>
</dbReference>
<dbReference type="InterPro" id="IPR005632">
    <property type="entry name" value="Chaperone_Skp"/>
</dbReference>
<dbReference type="GO" id="GO:0050821">
    <property type="term" value="P:protein stabilization"/>
    <property type="evidence" value="ECO:0007669"/>
    <property type="project" value="TreeGrafter"/>
</dbReference>
<dbReference type="EMBL" id="CP001661">
    <property type="protein sequence ID" value="ACT18177.1"/>
    <property type="molecule type" value="Genomic_DNA"/>
</dbReference>
<dbReference type="PANTHER" id="PTHR35089">
    <property type="entry name" value="CHAPERONE PROTEIN SKP"/>
    <property type="match status" value="1"/>
</dbReference>
<evidence type="ECO:0000256" key="4">
    <source>
        <dbReference type="SAM" id="SignalP"/>
    </source>
</evidence>
<dbReference type="GO" id="GO:0051082">
    <property type="term" value="F:unfolded protein binding"/>
    <property type="evidence" value="ECO:0007669"/>
    <property type="project" value="InterPro"/>
</dbReference>
<reference evidence="5" key="1">
    <citation type="submission" date="2009-07" db="EMBL/GenBank/DDBJ databases">
        <title>Complete sequence of Geobacter sp. M21.</title>
        <authorList>
            <consortium name="US DOE Joint Genome Institute"/>
            <person name="Lucas S."/>
            <person name="Copeland A."/>
            <person name="Lapidus A."/>
            <person name="Glavina del Rio T."/>
            <person name="Dalin E."/>
            <person name="Tice H."/>
            <person name="Bruce D."/>
            <person name="Goodwin L."/>
            <person name="Pitluck S."/>
            <person name="Saunders E."/>
            <person name="Brettin T."/>
            <person name="Detter J.C."/>
            <person name="Han C."/>
            <person name="Larimer F."/>
            <person name="Land M."/>
            <person name="Hauser L."/>
            <person name="Kyrpides N."/>
            <person name="Ovchinnikova G."/>
            <person name="Lovley D."/>
        </authorList>
    </citation>
    <scope>NUCLEOTIDE SEQUENCE [LARGE SCALE GENOMIC DNA]</scope>
    <source>
        <strain evidence="5">M21</strain>
    </source>
</reference>
<keyword evidence="2 4" id="KW-0732">Signal</keyword>
<dbReference type="Gene3D" id="3.30.910.20">
    <property type="entry name" value="Skp domain"/>
    <property type="match status" value="1"/>
</dbReference>
<comment type="similarity">
    <text evidence="1">Belongs to the Skp family.</text>
</comment>
<evidence type="ECO:0000256" key="1">
    <source>
        <dbReference type="ARBA" id="ARBA00009091"/>
    </source>
</evidence>
<dbReference type="GO" id="GO:0005829">
    <property type="term" value="C:cytosol"/>
    <property type="evidence" value="ECO:0007669"/>
    <property type="project" value="TreeGrafter"/>
</dbReference>
<sequence>MNRFAALLVGSALTSLIASHGFAADAQPETAQPAAAAPAAAPASAETAAITAPATPAASAAQPSAVTPSAGKEVKIGFITLSNVAAETAAGKAATGKLSVRSKKLREKIEVKQKQLEKQKTAIESKLPTMSPKERQTKGAEFQKKIEDLQKLIRASELEMSEMQEKLTGEVYARIKEAAAAYGKANGYAVVVEEKAVLYLAEELKPKDLTAEIIQDMDKKPAK</sequence>
<name>C6E982_GEOSM</name>
<evidence type="ECO:0000313" key="5">
    <source>
        <dbReference type="EMBL" id="ACT18177.1"/>
    </source>
</evidence>
<dbReference type="OrthoDB" id="5397607at2"/>
<dbReference type="SMART" id="SM00935">
    <property type="entry name" value="OmpH"/>
    <property type="match status" value="1"/>
</dbReference>
<dbReference type="STRING" id="443144.GM21_2125"/>
<feature type="signal peptide" evidence="4">
    <location>
        <begin position="1"/>
        <end position="23"/>
    </location>
</feature>
<dbReference type="HOGENOM" id="CLU_107528_0_0_7"/>
<dbReference type="SUPFAM" id="SSF111384">
    <property type="entry name" value="OmpH-like"/>
    <property type="match status" value="1"/>
</dbReference>
<feature type="coiled-coil region" evidence="3">
    <location>
        <begin position="102"/>
        <end position="166"/>
    </location>
</feature>
<dbReference type="AlphaFoldDB" id="C6E982"/>
<dbReference type="Pfam" id="PF03938">
    <property type="entry name" value="OmpH"/>
    <property type="match status" value="1"/>
</dbReference>
<dbReference type="KEGG" id="gem:GM21_2125"/>
<proteinExistence type="inferred from homology"/>
<accession>C6E982</accession>
<protein>
    <submittedName>
        <fullName evidence="5">Outer membrane chaperone Skp (OmpH)</fullName>
    </submittedName>
</protein>
<evidence type="ECO:0000256" key="3">
    <source>
        <dbReference type="SAM" id="Coils"/>
    </source>
</evidence>
<dbReference type="eggNOG" id="COG2825">
    <property type="taxonomic scope" value="Bacteria"/>
</dbReference>
<gene>
    <name evidence="5" type="ordered locus">GM21_2125</name>
</gene>
<organism evidence="5">
    <name type="scientific">Geobacter sp. (strain M21)</name>
    <dbReference type="NCBI Taxonomy" id="443144"/>
    <lineage>
        <taxon>Bacteria</taxon>
        <taxon>Pseudomonadati</taxon>
        <taxon>Thermodesulfobacteriota</taxon>
        <taxon>Desulfuromonadia</taxon>
        <taxon>Geobacterales</taxon>
        <taxon>Geobacteraceae</taxon>
        <taxon>Geobacter</taxon>
    </lineage>
</organism>
<feature type="chain" id="PRO_5002964855" evidence="4">
    <location>
        <begin position="24"/>
        <end position="223"/>
    </location>
</feature>
<keyword evidence="3" id="KW-0175">Coiled coil</keyword>
<dbReference type="PANTHER" id="PTHR35089:SF1">
    <property type="entry name" value="CHAPERONE PROTEIN SKP"/>
    <property type="match status" value="1"/>
</dbReference>